<evidence type="ECO:0000313" key="6">
    <source>
        <dbReference type="EMBL" id="KAL2073187.1"/>
    </source>
</evidence>
<dbReference type="Pfam" id="PF22786">
    <property type="entry name" value="Tag1_C"/>
    <property type="match status" value="1"/>
</dbReference>
<feature type="domain" description="Tag1 C-terminal" evidence="3">
    <location>
        <begin position="472"/>
        <end position="585"/>
    </location>
</feature>
<keyword evidence="2" id="KW-0812">Transmembrane</keyword>
<name>A0ABR4CUD4_9HELO</name>
<feature type="compositionally biased region" description="Basic and acidic residues" evidence="1">
    <location>
        <begin position="36"/>
        <end position="54"/>
    </location>
</feature>
<keyword evidence="2" id="KW-1133">Transmembrane helix</keyword>
<organism evidence="6 7">
    <name type="scientific">Oculimacula yallundae</name>
    <dbReference type="NCBI Taxonomy" id="86028"/>
    <lineage>
        <taxon>Eukaryota</taxon>
        <taxon>Fungi</taxon>
        <taxon>Dikarya</taxon>
        <taxon>Ascomycota</taxon>
        <taxon>Pezizomycotina</taxon>
        <taxon>Leotiomycetes</taxon>
        <taxon>Helotiales</taxon>
        <taxon>Ploettnerulaceae</taxon>
        <taxon>Oculimacula</taxon>
    </lineage>
</organism>
<feature type="compositionally biased region" description="Low complexity" evidence="1">
    <location>
        <begin position="1"/>
        <end position="16"/>
    </location>
</feature>
<feature type="region of interest" description="Disordered" evidence="1">
    <location>
        <begin position="1"/>
        <end position="77"/>
    </location>
</feature>
<dbReference type="Proteomes" id="UP001595075">
    <property type="component" value="Unassembled WGS sequence"/>
</dbReference>
<evidence type="ECO:0000259" key="5">
    <source>
        <dbReference type="Pfam" id="PF26153"/>
    </source>
</evidence>
<dbReference type="InterPro" id="IPR055011">
    <property type="entry name" value="Tag1_C"/>
</dbReference>
<feature type="domain" description="Tag1-like fourth Ig-like" evidence="4">
    <location>
        <begin position="597"/>
        <end position="713"/>
    </location>
</feature>
<dbReference type="InterPro" id="IPR059066">
    <property type="entry name" value="Ig_Tag1-like_5th"/>
</dbReference>
<feature type="compositionally biased region" description="Polar residues" evidence="1">
    <location>
        <begin position="59"/>
        <end position="76"/>
    </location>
</feature>
<reference evidence="6 7" key="1">
    <citation type="journal article" date="2024" name="Commun. Biol.">
        <title>Comparative genomic analysis of thermophilic fungi reveals convergent evolutionary adaptations and gene losses.</title>
        <authorList>
            <person name="Steindorff A.S."/>
            <person name="Aguilar-Pontes M.V."/>
            <person name="Robinson A.J."/>
            <person name="Andreopoulos B."/>
            <person name="LaButti K."/>
            <person name="Kuo A."/>
            <person name="Mondo S."/>
            <person name="Riley R."/>
            <person name="Otillar R."/>
            <person name="Haridas S."/>
            <person name="Lipzen A."/>
            <person name="Grimwood J."/>
            <person name="Schmutz J."/>
            <person name="Clum A."/>
            <person name="Reid I.D."/>
            <person name="Moisan M.C."/>
            <person name="Butler G."/>
            <person name="Nguyen T.T.M."/>
            <person name="Dewar K."/>
            <person name="Conant G."/>
            <person name="Drula E."/>
            <person name="Henrissat B."/>
            <person name="Hansel C."/>
            <person name="Singer S."/>
            <person name="Hutchinson M.I."/>
            <person name="de Vries R.P."/>
            <person name="Natvig D.O."/>
            <person name="Powell A.J."/>
            <person name="Tsang A."/>
            <person name="Grigoriev I.V."/>
        </authorList>
    </citation>
    <scope>NUCLEOTIDE SEQUENCE [LARGE SCALE GENOMIC DNA]</scope>
    <source>
        <strain evidence="6 7">CBS 494.80</strain>
    </source>
</reference>
<dbReference type="EMBL" id="JAZHXI010000003">
    <property type="protein sequence ID" value="KAL2073187.1"/>
    <property type="molecule type" value="Genomic_DNA"/>
</dbReference>
<proteinExistence type="predicted"/>
<evidence type="ECO:0000259" key="3">
    <source>
        <dbReference type="Pfam" id="PF22786"/>
    </source>
</evidence>
<sequence>MSDNPSSPLLRPSDSRPTSKHSHQSGEPVENTPLLSREDNTPRYDGDSNHDSSRRPSPATRSLRTIQNGGSSISSTKGERRWPTFVAIMSLALVAVVIILGAFFAPAVVEEYAKEALVIEPTNLSIDSFTASGVRARVQANFRMDASRVGNKNVRNIGRFGTWLARSVESHSSTVEVYLPEYGNILLGTAAVPPVIVDIRNGHITAIDFLTDLEPGNIEGIRQVANDWLEGRLGEIRVLGKANVGLKSGIFPLGTQSISESLVFEGNDLPAIPQYNITRLNFHEVPVSTSGRRGMAADVSLEMANTYPVKLTVPPLAFDILVESCHANDDYIKLADATTGTIDVEPHSDVKVGVGGVVRELPKTLLQTCPHSNESPLDLLLGKYIHGNDTTVYVRGSSAPDLDTPDWITKIISSVTVPVPFPGHSFDNLIKEFSLTDTEFFLPDSSAKPGSDEENPQISGTIVVTAGLPKEMNFGINVTRVKANADVFYKGKKLGVLDLHKWQKAQSEKIEPKDGEDAAIKIKSRIEHAPLNVTDDDVLTDILMSMLIGSRVSLKVVALVDVEVSTVLGEFVIKKLPAEGIIPVKPISKGGDLKSFKPQVGELKVLSTSRTSLNLEARVNFTNPTEYSAQIPYFNIHILNNGSIIGDATANNIVVTPGNNTNVLVQATWDPTKFGGKKGAAIGRELLSQYISGFNTTLTFQTHKDSIPHQPELGEALSQFKIELPTPRLSHNGSSDDSKPHFIDDATFHLLSSTATFTLISPLQYSTIFIESINATAFYNHTEPVGQILYDLPFKVPPGNSQSPNLPVDWSFDSVGYEALKNALGGTLKLDAKGTVEIKLGEWRETVWYAGSGIGASVRF</sequence>
<evidence type="ECO:0000256" key="2">
    <source>
        <dbReference type="SAM" id="Phobius"/>
    </source>
</evidence>
<comment type="caution">
    <text evidence="6">The sequence shown here is derived from an EMBL/GenBank/DDBJ whole genome shotgun (WGS) entry which is preliminary data.</text>
</comment>
<evidence type="ECO:0000256" key="1">
    <source>
        <dbReference type="SAM" id="MobiDB-lite"/>
    </source>
</evidence>
<dbReference type="Pfam" id="PF26153">
    <property type="entry name" value="LEA-2L_5"/>
    <property type="match status" value="1"/>
</dbReference>
<dbReference type="InterPro" id="IPR046368">
    <property type="entry name" value="Tag1"/>
</dbReference>
<dbReference type="Pfam" id="PF26174">
    <property type="entry name" value="LEA-2_1"/>
    <property type="match status" value="1"/>
</dbReference>
<evidence type="ECO:0008006" key="8">
    <source>
        <dbReference type="Google" id="ProtNLM"/>
    </source>
</evidence>
<gene>
    <name evidence="6" type="ORF">VTL71DRAFT_10511</name>
</gene>
<dbReference type="Pfam" id="PF26150">
    <property type="entry name" value="LEA-2_4"/>
    <property type="match status" value="1"/>
</dbReference>
<feature type="domain" description="Tag1-like fifth Ig-like" evidence="5">
    <location>
        <begin position="736"/>
        <end position="848"/>
    </location>
</feature>
<protein>
    <recommendedName>
        <fullName evidence="8">Pre-rrna processing protein</fullName>
    </recommendedName>
</protein>
<feature type="transmembrane region" description="Helical" evidence="2">
    <location>
        <begin position="85"/>
        <end position="109"/>
    </location>
</feature>
<accession>A0ABR4CUD4</accession>
<dbReference type="PANTHER" id="PTHR35895">
    <property type="entry name" value="CHROMOSOME 16, WHOLE GENOME SHOTGUN SEQUENCE"/>
    <property type="match status" value="1"/>
</dbReference>
<keyword evidence="7" id="KW-1185">Reference proteome</keyword>
<keyword evidence="2" id="KW-0472">Membrane</keyword>
<dbReference type="InterPro" id="IPR059065">
    <property type="entry name" value="Ig_Tag1-like_4th"/>
</dbReference>
<evidence type="ECO:0000259" key="4">
    <source>
        <dbReference type="Pfam" id="PF26150"/>
    </source>
</evidence>
<evidence type="ECO:0000313" key="7">
    <source>
        <dbReference type="Proteomes" id="UP001595075"/>
    </source>
</evidence>
<dbReference type="PANTHER" id="PTHR35895:SF3">
    <property type="entry name" value="PRE-RRNA PROCESSING PROTEIN"/>
    <property type="match status" value="1"/>
</dbReference>